<dbReference type="CDD" id="cd06558">
    <property type="entry name" value="crotonase-like"/>
    <property type="match status" value="1"/>
</dbReference>
<dbReference type="Gene3D" id="1.10.12.10">
    <property type="entry name" value="Lyase 2-enoyl-coa Hydratase, Chain A, domain 2"/>
    <property type="match status" value="1"/>
</dbReference>
<comment type="similarity">
    <text evidence="1 3">Belongs to the enoyl-CoA hydratase/isomerase family.</text>
</comment>
<evidence type="ECO:0000256" key="2">
    <source>
        <dbReference type="ARBA" id="ARBA00023239"/>
    </source>
</evidence>
<dbReference type="Gene3D" id="3.90.226.10">
    <property type="entry name" value="2-enoyl-CoA Hydratase, Chain A, domain 1"/>
    <property type="match status" value="1"/>
</dbReference>
<dbReference type="Proteomes" id="UP000521872">
    <property type="component" value="Unassembled WGS sequence"/>
</dbReference>
<dbReference type="PANTHER" id="PTHR11941:SF171">
    <property type="entry name" value="SD19268P"/>
    <property type="match status" value="1"/>
</dbReference>
<evidence type="ECO:0000256" key="6">
    <source>
        <dbReference type="SAM" id="Phobius"/>
    </source>
</evidence>
<dbReference type="InterPro" id="IPR018376">
    <property type="entry name" value="Enoyl-CoA_hyd/isom_CS"/>
</dbReference>
<dbReference type="InterPro" id="IPR014748">
    <property type="entry name" value="Enoyl-CoA_hydra_C"/>
</dbReference>
<dbReference type="GO" id="GO:0005739">
    <property type="term" value="C:mitochondrion"/>
    <property type="evidence" value="ECO:0007669"/>
    <property type="project" value="TreeGrafter"/>
</dbReference>
<feature type="compositionally biased region" description="Low complexity" evidence="5">
    <location>
        <begin position="473"/>
        <end position="482"/>
    </location>
</feature>
<feature type="compositionally biased region" description="Polar residues" evidence="5">
    <location>
        <begin position="463"/>
        <end position="472"/>
    </location>
</feature>
<feature type="region of interest" description="Disordered" evidence="5">
    <location>
        <begin position="463"/>
        <end position="482"/>
    </location>
</feature>
<dbReference type="GO" id="GO:0016836">
    <property type="term" value="F:hydro-lyase activity"/>
    <property type="evidence" value="ECO:0007669"/>
    <property type="project" value="UniProtKB-ARBA"/>
</dbReference>
<feature type="compositionally biased region" description="Polar residues" evidence="5">
    <location>
        <begin position="606"/>
        <end position="622"/>
    </location>
</feature>
<dbReference type="PROSITE" id="PS00166">
    <property type="entry name" value="ENOYL_COA_HYDRATASE"/>
    <property type="match status" value="1"/>
</dbReference>
<evidence type="ECO:0000313" key="8">
    <source>
        <dbReference type="Proteomes" id="UP000521872"/>
    </source>
</evidence>
<proteinExistence type="inferred from homology"/>
<name>A0A8H4QZ32_9AGAR</name>
<feature type="compositionally biased region" description="Polar residues" evidence="5">
    <location>
        <begin position="743"/>
        <end position="777"/>
    </location>
</feature>
<feature type="compositionally biased region" description="Low complexity" evidence="5">
    <location>
        <begin position="194"/>
        <end position="219"/>
    </location>
</feature>
<sequence>MSMSATLEPSIQDEIIDLAETLAESEARLKQLLDRIREREEQLADHRVEELERRHKEAISNVQLLLAEKSTLENKLARQAPELQNALAARESAFKKLKHARKVIKDLLQERGDMTSPLGAGALTRKDIEEALGHEYIPGNVSSSSSSSASRSQASDRTIRWAAALRTPSRVSSPAISVRTLSSATGSITSPKTQNISSGPSSIRSPQQSISPGSSSKGSPVLNVHFKKPPGSSVYLHGPVSLGELKDLLQLSDITMQAIHGITTTTEIGARLHIVQLDSMKANIAFVHDPIFIETRPKSYLLDYGRIQRNQEIEQYIDRYKKFSPVFHVFTFPEKKSDWFYVGAHNLSVVVLQDSFWPLEGKSKDKMLSKLSKRSRGGISEVEMGRLLDSGELQQFCVELTGIQDDTSLDFASNKLGRRSTGQLGEMHAPSRRTSGRVLSLVVIAFLSSLPFSLAQPSVQPTHLEQNGSFNETSSGVSSVSSSGLSSSSSSAIFSSSFFSSTTPSSTRLPPSSTSPSITRTSAPSSRSPTSSTFHSSSSSSIVQPPSSSSQQQSSISLTTTTPSKSITTQSPSSTTRSGGPLNGVPLTTLSLVDNFIPTHTTSISTSASVDLSPTSTNSSAENPPEEKLSKNFWEMKGAVAATFVMVSLVIIAVIGVLVFFWWKRRRARQLDELMNDDMFEKFTEPDQRTSSPDPSIGAPPMDPFASTYAASQPFQGYVLPSQVQSHLLTAPTYPVQHPDYYSTPSTSHQTVAVTPSNNTPQQVGASPSYRNPATRGSYQPSVDSFYGAAGQSCYAYFLYLAERRTMSQPQVARFLVELRDALGKLEALPMPTIAAIDGPALGGGLELSLACDLRVAGHDVTKIGLPETGLGIIPGAGGTQRATRLLGASRAKDLIFTARTLTAAEALEWGLVNYVSSPGTTAVDRSLALAESIAKNAPLALRAAKQAVSRSEDLPLETGLDFERASYETLLTTRDRTEALEAFREKRRPIFKGE</sequence>
<gene>
    <name evidence="7" type="ORF">D9613_005114</name>
</gene>
<evidence type="ECO:0000313" key="7">
    <source>
        <dbReference type="EMBL" id="KAF4619816.1"/>
    </source>
</evidence>
<accession>A0A8H4QZ32</accession>
<keyword evidence="4" id="KW-0175">Coiled coil</keyword>
<feature type="region of interest" description="Disordered" evidence="5">
    <location>
        <begin position="606"/>
        <end position="627"/>
    </location>
</feature>
<evidence type="ECO:0000256" key="4">
    <source>
        <dbReference type="SAM" id="Coils"/>
    </source>
</evidence>
<evidence type="ECO:0000256" key="5">
    <source>
        <dbReference type="SAM" id="MobiDB-lite"/>
    </source>
</evidence>
<feature type="coiled-coil region" evidence="4">
    <location>
        <begin position="15"/>
        <end position="110"/>
    </location>
</feature>
<keyword evidence="2" id="KW-0456">Lyase</keyword>
<keyword evidence="6" id="KW-0812">Transmembrane</keyword>
<dbReference type="InterPro" id="IPR029045">
    <property type="entry name" value="ClpP/crotonase-like_dom_sf"/>
</dbReference>
<reference evidence="7 8" key="1">
    <citation type="submission" date="2019-12" db="EMBL/GenBank/DDBJ databases">
        <authorList>
            <person name="Floudas D."/>
            <person name="Bentzer J."/>
            <person name="Ahren D."/>
            <person name="Johansson T."/>
            <person name="Persson P."/>
            <person name="Tunlid A."/>
        </authorList>
    </citation>
    <scope>NUCLEOTIDE SEQUENCE [LARGE SCALE GENOMIC DNA]</scope>
    <source>
        <strain evidence="7 8">CBS 102.39</strain>
    </source>
</reference>
<feature type="region of interest" description="Disordered" evidence="5">
    <location>
        <begin position="740"/>
        <end position="777"/>
    </location>
</feature>
<keyword evidence="6" id="KW-0472">Membrane</keyword>
<protein>
    <submittedName>
        <fullName evidence="7">Uncharacterized protein</fullName>
    </submittedName>
</protein>
<evidence type="ECO:0000256" key="3">
    <source>
        <dbReference type="RuleBase" id="RU003707"/>
    </source>
</evidence>
<feature type="region of interest" description="Disordered" evidence="5">
    <location>
        <begin position="500"/>
        <end position="583"/>
    </location>
</feature>
<keyword evidence="6" id="KW-1133">Transmembrane helix</keyword>
<dbReference type="GO" id="GO:0006635">
    <property type="term" value="P:fatty acid beta-oxidation"/>
    <property type="evidence" value="ECO:0007669"/>
    <property type="project" value="TreeGrafter"/>
</dbReference>
<dbReference type="EMBL" id="JAACJL010000016">
    <property type="protein sequence ID" value="KAF4619816.1"/>
    <property type="molecule type" value="Genomic_DNA"/>
</dbReference>
<dbReference type="SUPFAM" id="SSF52096">
    <property type="entry name" value="ClpP/crotonase"/>
    <property type="match status" value="1"/>
</dbReference>
<dbReference type="PANTHER" id="PTHR11941">
    <property type="entry name" value="ENOYL-COA HYDRATASE-RELATED"/>
    <property type="match status" value="1"/>
</dbReference>
<comment type="caution">
    <text evidence="7">The sequence shown here is derived from an EMBL/GenBank/DDBJ whole genome shotgun (WGS) entry which is preliminary data.</text>
</comment>
<dbReference type="FunFam" id="1.10.12.10:FF:000001">
    <property type="entry name" value="Probable enoyl-CoA hydratase, mitochondrial"/>
    <property type="match status" value="1"/>
</dbReference>
<keyword evidence="8" id="KW-1185">Reference proteome</keyword>
<feature type="compositionally biased region" description="Polar residues" evidence="5">
    <location>
        <begin position="183"/>
        <end position="193"/>
    </location>
</feature>
<feature type="compositionally biased region" description="Low complexity" evidence="5">
    <location>
        <begin position="500"/>
        <end position="580"/>
    </location>
</feature>
<evidence type="ECO:0000256" key="1">
    <source>
        <dbReference type="ARBA" id="ARBA00005254"/>
    </source>
</evidence>
<feature type="region of interest" description="Disordered" evidence="5">
    <location>
        <begin position="183"/>
        <end position="223"/>
    </location>
</feature>
<dbReference type="Pfam" id="PF00378">
    <property type="entry name" value="ECH_1"/>
    <property type="match status" value="1"/>
</dbReference>
<dbReference type="AlphaFoldDB" id="A0A8H4QZ32"/>
<organism evidence="7 8">
    <name type="scientific">Agrocybe pediades</name>
    <dbReference type="NCBI Taxonomy" id="84607"/>
    <lineage>
        <taxon>Eukaryota</taxon>
        <taxon>Fungi</taxon>
        <taxon>Dikarya</taxon>
        <taxon>Basidiomycota</taxon>
        <taxon>Agaricomycotina</taxon>
        <taxon>Agaricomycetes</taxon>
        <taxon>Agaricomycetidae</taxon>
        <taxon>Agaricales</taxon>
        <taxon>Agaricineae</taxon>
        <taxon>Strophariaceae</taxon>
        <taxon>Agrocybe</taxon>
    </lineage>
</organism>
<dbReference type="InterPro" id="IPR001753">
    <property type="entry name" value="Enoyl-CoA_hydra/iso"/>
</dbReference>
<feature type="transmembrane region" description="Helical" evidence="6">
    <location>
        <begin position="639"/>
        <end position="663"/>
    </location>
</feature>